<reference evidence="4" key="1">
    <citation type="submission" date="2015-12" db="EMBL/GenBank/DDBJ databases">
        <title>FDA dAtabase for Regulatory Grade micrObial Sequences (FDA-ARGOS): Supporting development and validation of Infectious Disease Dx tests.</title>
        <authorList>
            <person name="Hoffmann M."/>
            <person name="Allard M."/>
            <person name="Evans P."/>
            <person name="Brown E."/>
            <person name="Tallon L.J."/>
            <person name="Sadzewicz L."/>
            <person name="Sengamalay N."/>
            <person name="Ott S."/>
            <person name="Godinez A."/>
            <person name="Nagaraj S."/>
            <person name="Vyas G."/>
            <person name="Aluvathingal J."/>
            <person name="Nadendla S."/>
            <person name="Geyer C."/>
            <person name="Sichtig H."/>
        </authorList>
    </citation>
    <scope>NUCLEOTIDE SEQUENCE [LARGE SCALE GENOMIC DNA]</scope>
    <source>
        <strain evidence="4">ATCC 43516</strain>
    </source>
</reference>
<dbReference type="AlphaFoldDB" id="A0A3A1PXX0"/>
<dbReference type="OrthoDB" id="9945833at2"/>
<dbReference type="Proteomes" id="UP000067422">
    <property type="component" value="Chromosome 2"/>
</dbReference>
<dbReference type="KEGG" id="vhr:AL538_19610"/>
<proteinExistence type="predicted"/>
<evidence type="ECO:0000256" key="1">
    <source>
        <dbReference type="SAM" id="Phobius"/>
    </source>
</evidence>
<keyword evidence="1" id="KW-0812">Transmembrane</keyword>
<dbReference type="RefSeq" id="WP_005449894.1">
    <property type="nucleotide sequence ID" value="NZ_CP014039.2"/>
</dbReference>
<keyword evidence="1" id="KW-0472">Membrane</keyword>
<accession>A0A3A1PXX0</accession>
<feature type="transmembrane region" description="Helical" evidence="1">
    <location>
        <begin position="50"/>
        <end position="69"/>
    </location>
</feature>
<name>A0A3A1PXX0_VIBHA</name>
<evidence type="ECO:0000313" key="5">
    <source>
        <dbReference type="Proteomes" id="UP000253437"/>
    </source>
</evidence>
<feature type="transmembrane region" description="Helical" evidence="1">
    <location>
        <begin position="75"/>
        <end position="95"/>
    </location>
</feature>
<dbReference type="EMBL" id="CP014039">
    <property type="protein sequence ID" value="AMF99927.1"/>
    <property type="molecule type" value="Genomic_DNA"/>
</dbReference>
<protein>
    <submittedName>
        <fullName evidence="3">Uncharacterized protein</fullName>
    </submittedName>
</protein>
<reference evidence="2" key="2">
    <citation type="submission" date="2018-01" db="EMBL/GenBank/DDBJ databases">
        <title>FDA dAtabase for Regulatory Grade micrObial Sequences (FDA-ARGOS): Supporting development and validation of Infectious Disease Dx tests.</title>
        <authorList>
            <person name="Hoffmann M."/>
            <person name="Allard M."/>
            <person name="Evans P."/>
            <person name="Brown E."/>
            <person name="Tallon L."/>
            <person name="Sadzewicz L."/>
            <person name="Sengamalay N."/>
            <person name="Ott S."/>
            <person name="Godinez A."/>
            <person name="Nagaraj S."/>
            <person name="Vyas G."/>
            <person name="Aluvathingal J."/>
            <person name="Nadendla S."/>
            <person name="Geyer C."/>
            <person name="Sichtig H."/>
        </authorList>
    </citation>
    <scope>NUCLEOTIDE SEQUENCE</scope>
    <source>
        <strain evidence="2">FDAARGOS_107</strain>
    </source>
</reference>
<evidence type="ECO:0000313" key="4">
    <source>
        <dbReference type="Proteomes" id="UP000067422"/>
    </source>
</evidence>
<reference evidence="3 5" key="3">
    <citation type="submission" date="2018-08" db="EMBL/GenBank/DDBJ databases">
        <title>Vibrio harveyi strains pathogenic to white snook Centropomus viridis Lockington (1877) and potential probiotic bacteria.</title>
        <authorList>
            <person name="Soto-Rodriguez S."/>
            <person name="Gomez-Gil B."/>
            <person name="Lozano-Olvera R."/>
        </authorList>
    </citation>
    <scope>NUCLEOTIDE SEQUENCE [LARGE SCALE GENOMIC DNA]</scope>
    <source>
        <strain evidence="3 5">CAIM 1508</strain>
    </source>
</reference>
<keyword evidence="4" id="KW-1185">Reference proteome</keyword>
<keyword evidence="1" id="KW-1133">Transmembrane helix</keyword>
<sequence length="120" mass="13216">MESLAKSLNQQGFRCHALDRKVKVELGSFGQYVYVIKDYQTGHYLVQRHLTIQIATFILMLITGLYGLVTKGSGISAVLAAISVGGLINLILIEVKSQPLTQALRKLSNISSEEIRSDHS</sequence>
<evidence type="ECO:0000313" key="3">
    <source>
        <dbReference type="EMBL" id="RIW11870.1"/>
    </source>
</evidence>
<evidence type="ECO:0000313" key="2">
    <source>
        <dbReference type="EMBL" id="AMF99927.1"/>
    </source>
</evidence>
<dbReference type="Proteomes" id="UP000253437">
    <property type="component" value="Unassembled WGS sequence"/>
</dbReference>
<organism evidence="3 5">
    <name type="scientific">Vibrio harveyi</name>
    <name type="common">Beneckea harveyi</name>
    <dbReference type="NCBI Taxonomy" id="669"/>
    <lineage>
        <taxon>Bacteria</taxon>
        <taxon>Pseudomonadati</taxon>
        <taxon>Pseudomonadota</taxon>
        <taxon>Gammaproteobacteria</taxon>
        <taxon>Vibrionales</taxon>
        <taxon>Vibrionaceae</taxon>
        <taxon>Vibrio</taxon>
    </lineage>
</organism>
<gene>
    <name evidence="2" type="ORF">AL538_19610</name>
    <name evidence="3" type="ORF">DS957_014205</name>
</gene>
<dbReference type="EMBL" id="QOUW02000049">
    <property type="protein sequence ID" value="RIW11870.1"/>
    <property type="molecule type" value="Genomic_DNA"/>
</dbReference>